<dbReference type="InterPro" id="IPR011711">
    <property type="entry name" value="GntR_C"/>
</dbReference>
<feature type="compositionally biased region" description="Polar residues" evidence="4">
    <location>
        <begin position="228"/>
        <end position="237"/>
    </location>
</feature>
<keyword evidence="7" id="KW-1185">Reference proteome</keyword>
<organism evidence="6 7">
    <name type="scientific">Alcanivorax profundi</name>
    <dbReference type="NCBI Taxonomy" id="2338368"/>
    <lineage>
        <taxon>Bacteria</taxon>
        <taxon>Pseudomonadati</taxon>
        <taxon>Pseudomonadota</taxon>
        <taxon>Gammaproteobacteria</taxon>
        <taxon>Oceanospirillales</taxon>
        <taxon>Alcanivoracaceae</taxon>
        <taxon>Alcanivorax</taxon>
    </lineage>
</organism>
<dbReference type="PANTHER" id="PTHR43537:SF5">
    <property type="entry name" value="UXU OPERON TRANSCRIPTIONAL REGULATOR"/>
    <property type="match status" value="1"/>
</dbReference>
<evidence type="ECO:0000256" key="3">
    <source>
        <dbReference type="ARBA" id="ARBA00023163"/>
    </source>
</evidence>
<protein>
    <submittedName>
        <fullName evidence="6">GntR family transcriptional regulator</fullName>
    </submittedName>
</protein>
<feature type="domain" description="HTH gntR-type" evidence="5">
    <location>
        <begin position="10"/>
        <end position="77"/>
    </location>
</feature>
<dbReference type="SUPFAM" id="SSF46785">
    <property type="entry name" value="Winged helix' DNA-binding domain"/>
    <property type="match status" value="1"/>
</dbReference>
<dbReference type="Pfam" id="PF07729">
    <property type="entry name" value="FCD"/>
    <property type="match status" value="1"/>
</dbReference>
<dbReference type="OrthoDB" id="9799812at2"/>
<accession>A0A418XYJ4</accession>
<dbReference type="Gene3D" id="1.10.10.10">
    <property type="entry name" value="Winged helix-like DNA-binding domain superfamily/Winged helix DNA-binding domain"/>
    <property type="match status" value="1"/>
</dbReference>
<dbReference type="InterPro" id="IPR036388">
    <property type="entry name" value="WH-like_DNA-bd_sf"/>
</dbReference>
<dbReference type="AlphaFoldDB" id="A0A418XYJ4"/>
<dbReference type="PROSITE" id="PS50949">
    <property type="entry name" value="HTH_GNTR"/>
    <property type="match status" value="1"/>
</dbReference>
<feature type="region of interest" description="Disordered" evidence="4">
    <location>
        <begin position="228"/>
        <end position="248"/>
    </location>
</feature>
<evidence type="ECO:0000259" key="5">
    <source>
        <dbReference type="PROSITE" id="PS50949"/>
    </source>
</evidence>
<dbReference type="PANTHER" id="PTHR43537">
    <property type="entry name" value="TRANSCRIPTIONAL REGULATOR, GNTR FAMILY"/>
    <property type="match status" value="1"/>
</dbReference>
<dbReference type="SMART" id="SM00895">
    <property type="entry name" value="FCD"/>
    <property type="match status" value="1"/>
</dbReference>
<gene>
    <name evidence="6" type="ORF">D4A39_06290</name>
</gene>
<dbReference type="GO" id="GO:0003677">
    <property type="term" value="F:DNA binding"/>
    <property type="evidence" value="ECO:0007669"/>
    <property type="project" value="UniProtKB-KW"/>
</dbReference>
<sequence length="248" mass="29072">MNARTARKSENLAERIYLQLKQDIFDFRLMPGDRFSENEVAERMGASRTPVREALFRLQRESYVDVLYRSGWQVKPFDFKYFEELYDVRTILECAAVRKLCEQQEQNTLDELVNLWCVDPADRLDHGPTVSGMDERFHEQLVEAAGNQEMARIHQDLTERLRIIRRLDFTKPPRVEATYEEHAAVLDAILHRRVEQAQMLLRAHIEESRNEVRKITVHMLHEANARSQLQAVDNNSVPRGDTTIAHDE</sequence>
<dbReference type="RefSeq" id="WP_102791857.1">
    <property type="nucleotide sequence ID" value="NZ_CAXGPP010000049.1"/>
</dbReference>
<name>A0A418XYJ4_9GAMM</name>
<evidence type="ECO:0000313" key="7">
    <source>
        <dbReference type="Proteomes" id="UP000283734"/>
    </source>
</evidence>
<dbReference type="EMBL" id="QYYA01000002">
    <property type="protein sequence ID" value="RJG18090.1"/>
    <property type="molecule type" value="Genomic_DNA"/>
</dbReference>
<dbReference type="InterPro" id="IPR000524">
    <property type="entry name" value="Tscrpt_reg_HTH_GntR"/>
</dbReference>
<keyword evidence="3" id="KW-0804">Transcription</keyword>
<dbReference type="CDD" id="cd07377">
    <property type="entry name" value="WHTH_GntR"/>
    <property type="match status" value="1"/>
</dbReference>
<comment type="caution">
    <text evidence="6">The sequence shown here is derived from an EMBL/GenBank/DDBJ whole genome shotgun (WGS) entry which is preliminary data.</text>
</comment>
<dbReference type="Pfam" id="PF00392">
    <property type="entry name" value="GntR"/>
    <property type="match status" value="1"/>
</dbReference>
<proteinExistence type="predicted"/>
<evidence type="ECO:0000313" key="6">
    <source>
        <dbReference type="EMBL" id="RJG18090.1"/>
    </source>
</evidence>
<dbReference type="InterPro" id="IPR008920">
    <property type="entry name" value="TF_FadR/GntR_C"/>
</dbReference>
<dbReference type="SMART" id="SM00345">
    <property type="entry name" value="HTH_GNTR"/>
    <property type="match status" value="1"/>
</dbReference>
<keyword evidence="1" id="KW-0805">Transcription regulation</keyword>
<evidence type="ECO:0000256" key="4">
    <source>
        <dbReference type="SAM" id="MobiDB-lite"/>
    </source>
</evidence>
<evidence type="ECO:0000256" key="2">
    <source>
        <dbReference type="ARBA" id="ARBA00023125"/>
    </source>
</evidence>
<reference evidence="6 7" key="1">
    <citation type="submission" date="2018-09" db="EMBL/GenBank/DDBJ databases">
        <title>Alcanivorax profundi sp. nov., isolated from 1000 m-depth seawater of the Mariana Trench.</title>
        <authorList>
            <person name="Liu J."/>
        </authorList>
    </citation>
    <scope>NUCLEOTIDE SEQUENCE [LARGE SCALE GENOMIC DNA]</scope>
    <source>
        <strain evidence="6 7">MTEO17</strain>
    </source>
</reference>
<dbReference type="Proteomes" id="UP000283734">
    <property type="component" value="Unassembled WGS sequence"/>
</dbReference>
<dbReference type="InterPro" id="IPR036390">
    <property type="entry name" value="WH_DNA-bd_sf"/>
</dbReference>
<dbReference type="Gene3D" id="1.20.120.530">
    <property type="entry name" value="GntR ligand-binding domain-like"/>
    <property type="match status" value="1"/>
</dbReference>
<dbReference type="GO" id="GO:0003700">
    <property type="term" value="F:DNA-binding transcription factor activity"/>
    <property type="evidence" value="ECO:0007669"/>
    <property type="project" value="InterPro"/>
</dbReference>
<dbReference type="SUPFAM" id="SSF48008">
    <property type="entry name" value="GntR ligand-binding domain-like"/>
    <property type="match status" value="1"/>
</dbReference>
<keyword evidence="2" id="KW-0238">DNA-binding</keyword>
<evidence type="ECO:0000256" key="1">
    <source>
        <dbReference type="ARBA" id="ARBA00023015"/>
    </source>
</evidence>